<name>A0AA49GQ67_9BACT</name>
<dbReference type="SUPFAM" id="SSF53448">
    <property type="entry name" value="Nucleotide-diphospho-sugar transferases"/>
    <property type="match status" value="1"/>
</dbReference>
<keyword evidence="2" id="KW-0328">Glycosyltransferase</keyword>
<evidence type="ECO:0000313" key="2">
    <source>
        <dbReference type="EMBL" id="WKN36331.1"/>
    </source>
</evidence>
<reference evidence="2" key="1">
    <citation type="journal article" date="2023" name="Comput. Struct. Biotechnol. J.">
        <title>Discovery of a novel marine Bacteroidetes with a rich repertoire of carbohydrate-active enzymes.</title>
        <authorList>
            <person name="Chen B."/>
            <person name="Liu G."/>
            <person name="Chen Q."/>
            <person name="Wang H."/>
            <person name="Liu L."/>
            <person name="Tang K."/>
        </authorList>
    </citation>
    <scope>NUCLEOTIDE SEQUENCE</scope>
    <source>
        <strain evidence="2">TK19036</strain>
    </source>
</reference>
<proteinExistence type="predicted"/>
<reference evidence="2" key="2">
    <citation type="journal article" date="2024" name="Antonie Van Leeuwenhoek">
        <title>Roseihalotalea indica gen. nov., sp. nov., a halophilic Bacteroidetes from mesopelagic Southwest Indian Ocean with higher carbohydrate metabolic potential.</title>
        <authorList>
            <person name="Chen B."/>
            <person name="Zhang M."/>
            <person name="Lin D."/>
            <person name="Ye J."/>
            <person name="Tang K."/>
        </authorList>
    </citation>
    <scope>NUCLEOTIDE SEQUENCE</scope>
    <source>
        <strain evidence="2">TK19036</strain>
    </source>
</reference>
<dbReference type="InterPro" id="IPR029044">
    <property type="entry name" value="Nucleotide-diphossugar_trans"/>
</dbReference>
<feature type="domain" description="Glycosyltransferase 2-like" evidence="1">
    <location>
        <begin position="8"/>
        <end position="179"/>
    </location>
</feature>
<organism evidence="2">
    <name type="scientific">Roseihalotalea indica</name>
    <dbReference type="NCBI Taxonomy" id="2867963"/>
    <lineage>
        <taxon>Bacteria</taxon>
        <taxon>Pseudomonadati</taxon>
        <taxon>Bacteroidota</taxon>
        <taxon>Cytophagia</taxon>
        <taxon>Cytophagales</taxon>
        <taxon>Catalimonadaceae</taxon>
        <taxon>Roseihalotalea</taxon>
    </lineage>
</organism>
<dbReference type="Gene3D" id="3.90.550.10">
    <property type="entry name" value="Spore Coat Polysaccharide Biosynthesis Protein SpsA, Chain A"/>
    <property type="match status" value="1"/>
</dbReference>
<sequence>MSNSPKLSIVVCTYNRAVYIGKTLNHLLKQTADQSDYEVIIVNNLSTDQTEDICQSFLQDHPDAPFYYFVETNQGHSYSRNRGIKESKGDIVAFIDDDAFVHPDFGSNIIQYFQQHPEVQAIGGKILPVYEGQSPTWMSHFLLPLVSALDMGRQPKPFKGRKFPVGANIAFRRTVFDRYGLFNVALGRIGSGLMGGDEKELIYRLKTQNEPVHYVPDVVVDHIIPEKRLEIAYIKGLAQGVGQSEKRRLAHASFLQKTQRLLEELIKIGGTMLLVVWYYLKGQFAKGNMLVRFRIWVLQGFFGPDGSAIG</sequence>
<dbReference type="PANTHER" id="PTHR43685">
    <property type="entry name" value="GLYCOSYLTRANSFERASE"/>
    <property type="match status" value="1"/>
</dbReference>
<accession>A0AA49GQ67</accession>
<evidence type="ECO:0000259" key="1">
    <source>
        <dbReference type="Pfam" id="PF00535"/>
    </source>
</evidence>
<dbReference type="EC" id="2.4.-.-" evidence="2"/>
<dbReference type="Pfam" id="PF00535">
    <property type="entry name" value="Glycos_transf_2"/>
    <property type="match status" value="1"/>
</dbReference>
<protein>
    <submittedName>
        <fullName evidence="2">Glycosyltransferase</fullName>
        <ecNumber evidence="2">2.4.-.-</ecNumber>
    </submittedName>
</protein>
<dbReference type="CDD" id="cd00761">
    <property type="entry name" value="Glyco_tranf_GTA_type"/>
    <property type="match status" value="1"/>
</dbReference>
<dbReference type="InterPro" id="IPR050834">
    <property type="entry name" value="Glycosyltransf_2"/>
</dbReference>
<dbReference type="GO" id="GO:0016757">
    <property type="term" value="F:glycosyltransferase activity"/>
    <property type="evidence" value="ECO:0007669"/>
    <property type="project" value="UniProtKB-KW"/>
</dbReference>
<gene>
    <name evidence="2" type="ORF">K4G66_28635</name>
</gene>
<keyword evidence="2" id="KW-0808">Transferase</keyword>
<dbReference type="AlphaFoldDB" id="A0AA49GQ67"/>
<dbReference type="InterPro" id="IPR001173">
    <property type="entry name" value="Glyco_trans_2-like"/>
</dbReference>
<dbReference type="PANTHER" id="PTHR43685:SF2">
    <property type="entry name" value="GLYCOSYLTRANSFERASE 2-LIKE DOMAIN-CONTAINING PROTEIN"/>
    <property type="match status" value="1"/>
</dbReference>
<dbReference type="EMBL" id="CP120682">
    <property type="protein sequence ID" value="WKN36331.1"/>
    <property type="molecule type" value="Genomic_DNA"/>
</dbReference>